<dbReference type="AlphaFoldDB" id="A0A0K2U4C0"/>
<sequence length="40" mass="4584">MLNFSPNLVGNRKKTLTRVRVKFNVWSINLLSSLLIPSII</sequence>
<reference evidence="1" key="1">
    <citation type="submission" date="2014-05" db="EMBL/GenBank/DDBJ databases">
        <authorList>
            <person name="Chronopoulou M."/>
        </authorList>
    </citation>
    <scope>NUCLEOTIDE SEQUENCE</scope>
    <source>
        <tissue evidence="1">Whole organism</tissue>
    </source>
</reference>
<protein>
    <submittedName>
        <fullName evidence="1">Uncharacterized protein</fullName>
    </submittedName>
</protein>
<dbReference type="EMBL" id="HACA01015421">
    <property type="protein sequence ID" value="CDW32782.1"/>
    <property type="molecule type" value="Transcribed_RNA"/>
</dbReference>
<name>A0A0K2U4C0_LEPSM</name>
<proteinExistence type="predicted"/>
<accession>A0A0K2U4C0</accession>
<organism evidence="1">
    <name type="scientific">Lepeophtheirus salmonis</name>
    <name type="common">Salmon louse</name>
    <name type="synonym">Caligus salmonis</name>
    <dbReference type="NCBI Taxonomy" id="72036"/>
    <lineage>
        <taxon>Eukaryota</taxon>
        <taxon>Metazoa</taxon>
        <taxon>Ecdysozoa</taxon>
        <taxon>Arthropoda</taxon>
        <taxon>Crustacea</taxon>
        <taxon>Multicrustacea</taxon>
        <taxon>Hexanauplia</taxon>
        <taxon>Copepoda</taxon>
        <taxon>Siphonostomatoida</taxon>
        <taxon>Caligidae</taxon>
        <taxon>Lepeophtheirus</taxon>
    </lineage>
</organism>
<evidence type="ECO:0000313" key="1">
    <source>
        <dbReference type="EMBL" id="CDW32782.1"/>
    </source>
</evidence>